<dbReference type="EMBL" id="JACEUX010000001">
    <property type="protein sequence ID" value="MBA5246045.1"/>
    <property type="molecule type" value="Genomic_DNA"/>
</dbReference>
<reference evidence="2" key="3">
    <citation type="submission" date="2020-07" db="EMBL/GenBank/DDBJ databases">
        <authorList>
            <person name="Yang C."/>
        </authorList>
    </citation>
    <scope>NUCLEOTIDE SEQUENCE</scope>
    <source>
        <strain evidence="2">Cx-624</strain>
    </source>
</reference>
<feature type="chain" id="PRO_5044656157" description="T9SS C-terminal target domain-containing protein" evidence="1">
    <location>
        <begin position="21"/>
        <end position="293"/>
    </location>
</feature>
<keyword evidence="5" id="KW-1185">Reference proteome</keyword>
<keyword evidence="1" id="KW-0732">Signal</keyword>
<reference evidence="5" key="2">
    <citation type="submission" date="2020-07" db="EMBL/GenBank/DDBJ databases">
        <title>Flavobacterium sp. xlx-214.</title>
        <authorList>
            <person name="Yang C."/>
        </authorList>
    </citation>
    <scope>NUCLEOTIDE SEQUENCE [LARGE SCALE GENOMIC DNA]</scope>
    <source>
        <strain evidence="5">CX-624</strain>
    </source>
</reference>
<dbReference type="EMBL" id="CP059472">
    <property type="protein sequence ID" value="QMS98564.1"/>
    <property type="molecule type" value="Genomic_DNA"/>
</dbReference>
<evidence type="ECO:0000313" key="3">
    <source>
        <dbReference type="EMBL" id="QMS98564.1"/>
    </source>
</evidence>
<feature type="signal peptide" evidence="1">
    <location>
        <begin position="1"/>
        <end position="20"/>
    </location>
</feature>
<accession>A0A7D7LMM7</accession>
<dbReference type="KEGG" id="cbau:H1R16_00690"/>
<protein>
    <recommendedName>
        <fullName evidence="6">T9SS C-terminal target domain-containing protein</fullName>
    </recommendedName>
</protein>
<evidence type="ECO:0000313" key="2">
    <source>
        <dbReference type="EMBL" id="MBA5246045.1"/>
    </source>
</evidence>
<dbReference type="Proteomes" id="UP000539710">
    <property type="component" value="Unassembled WGS sequence"/>
</dbReference>
<proteinExistence type="predicted"/>
<name>A0A7D7LMM7_9FLAO</name>
<evidence type="ECO:0000313" key="4">
    <source>
        <dbReference type="Proteomes" id="UP000515349"/>
    </source>
</evidence>
<dbReference type="SUPFAM" id="SSF63825">
    <property type="entry name" value="YWTD domain"/>
    <property type="match status" value="1"/>
</dbReference>
<sequence>MRGIFTIILLVTFASMQAQKVNFLTLSKYRVSTLADVLRENSGLTFYDGKLYTLNDGGNTADIFVIDPFTGKVETIINSPLGNTDWEAIATDSTYLYIGDFGNNAGSRTDLKLLKMPHDKSQAADSTKTIGFYYPEQTDFRSRLHNNDFDAEAMIFLNANLHIFTKGWTSGSTTHYIVDPAFYEGQAAQKVSRYKTGFLVTDAAYYNKRLYLVGYTKKAEVFLSIFTESRPGIFFNKEPQKYYLGTAFSVGQVEGVEVNDQGIYISSEAFRTPLGVVKQGLYFVPHSKIKAGK</sequence>
<gene>
    <name evidence="3" type="ORF">H1R16_00690</name>
    <name evidence="2" type="ORF">H2507_02580</name>
</gene>
<evidence type="ECO:0000256" key="1">
    <source>
        <dbReference type="SAM" id="SignalP"/>
    </source>
</evidence>
<dbReference type="Proteomes" id="UP000515349">
    <property type="component" value="Chromosome"/>
</dbReference>
<dbReference type="AlphaFoldDB" id="A0A7D7LMM7"/>
<evidence type="ECO:0000313" key="5">
    <source>
        <dbReference type="Proteomes" id="UP000539710"/>
    </source>
</evidence>
<reference evidence="3 4" key="1">
    <citation type="submission" date="2020-07" db="EMBL/GenBank/DDBJ databases">
        <title>Chryseobacterium sp.cx-624.</title>
        <authorList>
            <person name="Yang C."/>
        </authorList>
    </citation>
    <scope>NUCLEOTIDE SEQUENCE [LARGE SCALE GENOMIC DNA]</scope>
    <source>
        <strain evidence="4">cx-624</strain>
        <strain evidence="3">Cx-624</strain>
    </source>
</reference>
<dbReference type="RefSeq" id="WP_181886148.1">
    <property type="nucleotide sequence ID" value="NZ_CP059472.1"/>
</dbReference>
<organism evidence="3 4">
    <name type="scientific">Marnyiella aurantia</name>
    <dbReference type="NCBI Taxonomy" id="2758037"/>
    <lineage>
        <taxon>Bacteria</taxon>
        <taxon>Pseudomonadati</taxon>
        <taxon>Bacteroidota</taxon>
        <taxon>Flavobacteriia</taxon>
        <taxon>Flavobacteriales</taxon>
        <taxon>Weeksellaceae</taxon>
        <taxon>Marnyiella</taxon>
    </lineage>
</organism>
<evidence type="ECO:0008006" key="6">
    <source>
        <dbReference type="Google" id="ProtNLM"/>
    </source>
</evidence>